<comment type="function">
    <text evidence="4">Catalyzes the formation of 4-diphosphocytidyl-2-C-methyl-D-erythritol from CTP and 2-C-methyl-D-erythritol 4-phosphate (MEP).</text>
</comment>
<dbReference type="EMBL" id="QGGY01000024">
    <property type="protein sequence ID" value="PWJ72047.1"/>
    <property type="molecule type" value="Genomic_DNA"/>
</dbReference>
<dbReference type="PANTHER" id="PTHR32125">
    <property type="entry name" value="2-C-METHYL-D-ERYTHRITOL 4-PHOSPHATE CYTIDYLYLTRANSFERASE, CHLOROPLASTIC"/>
    <property type="match status" value="1"/>
</dbReference>
<dbReference type="Pfam" id="PF01128">
    <property type="entry name" value="IspD"/>
    <property type="match status" value="1"/>
</dbReference>
<comment type="caution">
    <text evidence="5">The sequence shown here is derived from an EMBL/GenBank/DDBJ whole genome shotgun (WGS) entry which is preliminary data.</text>
</comment>
<keyword evidence="2 4" id="KW-0548">Nucleotidyltransferase</keyword>
<evidence type="ECO:0000256" key="4">
    <source>
        <dbReference type="HAMAP-Rule" id="MF_00108"/>
    </source>
</evidence>
<comment type="pathway">
    <text evidence="4">Isoprenoid biosynthesis; isopentenyl diphosphate biosynthesis via DXP pathway; isopentenyl diphosphate from 1-deoxy-D-xylulose 5-phosphate: step 2/6.</text>
</comment>
<comment type="catalytic activity">
    <reaction evidence="4">
        <text>2-C-methyl-D-erythritol 4-phosphate + CTP + H(+) = 4-CDP-2-C-methyl-D-erythritol + diphosphate</text>
        <dbReference type="Rhea" id="RHEA:13429"/>
        <dbReference type="ChEBI" id="CHEBI:15378"/>
        <dbReference type="ChEBI" id="CHEBI:33019"/>
        <dbReference type="ChEBI" id="CHEBI:37563"/>
        <dbReference type="ChEBI" id="CHEBI:57823"/>
        <dbReference type="ChEBI" id="CHEBI:58262"/>
        <dbReference type="EC" id="2.7.7.60"/>
    </reaction>
</comment>
<keyword evidence="3 4" id="KW-0414">Isoprene biosynthesis</keyword>
<evidence type="ECO:0000313" key="6">
    <source>
        <dbReference type="Proteomes" id="UP000245412"/>
    </source>
</evidence>
<feature type="site" description="Transition state stabilizer" evidence="4">
    <location>
        <position position="15"/>
    </location>
</feature>
<dbReference type="InterPro" id="IPR001228">
    <property type="entry name" value="IspD"/>
</dbReference>
<gene>
    <name evidence="4" type="primary">ispD</name>
    <name evidence="5" type="ORF">C7383_12421</name>
</gene>
<feature type="site" description="Positions MEP for the nucleophilic attack" evidence="4">
    <location>
        <position position="154"/>
    </location>
</feature>
<dbReference type="NCBIfam" id="TIGR00453">
    <property type="entry name" value="ispD"/>
    <property type="match status" value="1"/>
</dbReference>
<dbReference type="FunFam" id="3.90.550.10:FF:000003">
    <property type="entry name" value="2-C-methyl-D-erythritol 4-phosphate cytidylyltransferase"/>
    <property type="match status" value="1"/>
</dbReference>
<name>A0AB73SXI8_9FIRM</name>
<evidence type="ECO:0000256" key="3">
    <source>
        <dbReference type="ARBA" id="ARBA00023229"/>
    </source>
</evidence>
<feature type="site" description="Transition state stabilizer" evidence="4">
    <location>
        <position position="22"/>
    </location>
</feature>
<evidence type="ECO:0000256" key="2">
    <source>
        <dbReference type="ARBA" id="ARBA00022695"/>
    </source>
</evidence>
<dbReference type="PANTHER" id="PTHR32125:SF4">
    <property type="entry name" value="2-C-METHYL-D-ERYTHRITOL 4-PHOSPHATE CYTIDYLYLTRANSFERASE, CHLOROPLASTIC"/>
    <property type="match status" value="1"/>
</dbReference>
<dbReference type="InterPro" id="IPR050088">
    <property type="entry name" value="IspD/TarI_cytidylyltransf_bact"/>
</dbReference>
<dbReference type="AlphaFoldDB" id="A0AB73SXI8"/>
<dbReference type="HAMAP" id="MF_00108">
    <property type="entry name" value="IspD"/>
    <property type="match status" value="1"/>
</dbReference>
<dbReference type="RefSeq" id="WP_109748803.1">
    <property type="nucleotide sequence ID" value="NZ_JANKBI010000030.1"/>
</dbReference>
<dbReference type="CDD" id="cd02516">
    <property type="entry name" value="CDP-ME_synthetase"/>
    <property type="match status" value="1"/>
</dbReference>
<dbReference type="SUPFAM" id="SSF53448">
    <property type="entry name" value="Nucleotide-diphospho-sugar transferases"/>
    <property type="match status" value="1"/>
</dbReference>
<dbReference type="InterPro" id="IPR034683">
    <property type="entry name" value="IspD/TarI"/>
</dbReference>
<sequence length="228" mass="25598">MKSTAIVLAAGKGKRMNSSIHKQYLLLAGRPVICYSLETFQKCPFIDEIILVAGEGEEEYCRHEIAEKYGFDKVSRILPGGRERYDSVYAGLKAASGCDFVYIHDGARPFVDDKMLCRAREAVEKYQACVVGMPVKDTIKVMDQEGFAAATPERKSLFMVQTPQVFAYDVIRRAYDEVMSGENIQVTDDAMMVEKAMNIKVKLVEGSYENIKITTPEDLRIAECFCAK</sequence>
<dbReference type="GO" id="GO:0019288">
    <property type="term" value="P:isopentenyl diphosphate biosynthetic process, methylerythritol 4-phosphate pathway"/>
    <property type="evidence" value="ECO:0007669"/>
    <property type="project" value="UniProtKB-UniRule"/>
</dbReference>
<dbReference type="Gene3D" id="3.90.550.10">
    <property type="entry name" value="Spore Coat Polysaccharide Biosynthesis Protein SpsA, Chain A"/>
    <property type="match status" value="1"/>
</dbReference>
<comment type="similarity">
    <text evidence="4">Belongs to the IspD/TarI cytidylyltransferase family. IspD subfamily.</text>
</comment>
<reference evidence="5 6" key="1">
    <citation type="submission" date="2018-05" db="EMBL/GenBank/DDBJ databases">
        <authorList>
            <person name="Goeker M."/>
            <person name="Huntemann M."/>
            <person name="Clum A."/>
            <person name="Pillay M."/>
            <person name="Palaniappan K."/>
            <person name="Varghese N."/>
            <person name="Mikhailova N."/>
            <person name="Stamatis D."/>
            <person name="Reddy T."/>
            <person name="Daum C."/>
            <person name="Shapiro N."/>
            <person name="Ivanova N."/>
            <person name="Kyrpides N."/>
            <person name="Woyke T."/>
        </authorList>
    </citation>
    <scope>NUCLEOTIDE SEQUENCE [LARGE SCALE GENOMIC DNA]</scope>
    <source>
        <strain evidence="5 6">DSM 26524</strain>
    </source>
</reference>
<dbReference type="Proteomes" id="UP000245412">
    <property type="component" value="Unassembled WGS sequence"/>
</dbReference>
<proteinExistence type="inferred from homology"/>
<evidence type="ECO:0000313" key="5">
    <source>
        <dbReference type="EMBL" id="PWJ72047.1"/>
    </source>
</evidence>
<accession>A0AB73SXI8</accession>
<evidence type="ECO:0000256" key="1">
    <source>
        <dbReference type="ARBA" id="ARBA00022679"/>
    </source>
</evidence>
<keyword evidence="6" id="KW-1185">Reference proteome</keyword>
<protein>
    <recommendedName>
        <fullName evidence="4">2-C-methyl-D-erythritol 4-phosphate cytidylyltransferase</fullName>
        <ecNumber evidence="4">2.7.7.60</ecNumber>
    </recommendedName>
    <alternativeName>
        <fullName evidence="4">4-diphosphocytidyl-2C-methyl-D-erythritol synthase</fullName>
    </alternativeName>
    <alternativeName>
        <fullName evidence="4">MEP cytidylyltransferase</fullName>
        <shortName evidence="4">MCT</shortName>
    </alternativeName>
</protein>
<dbReference type="EC" id="2.7.7.60" evidence="4"/>
<organism evidence="5 6">
    <name type="scientific">Murimonas intestini</name>
    <dbReference type="NCBI Taxonomy" id="1337051"/>
    <lineage>
        <taxon>Bacteria</taxon>
        <taxon>Bacillati</taxon>
        <taxon>Bacillota</taxon>
        <taxon>Clostridia</taxon>
        <taxon>Lachnospirales</taxon>
        <taxon>Lachnospiraceae</taxon>
        <taxon>Murimonas</taxon>
    </lineage>
</organism>
<feature type="site" description="Positions MEP for the nucleophilic attack" evidence="4">
    <location>
        <position position="212"/>
    </location>
</feature>
<dbReference type="InterPro" id="IPR029044">
    <property type="entry name" value="Nucleotide-diphossugar_trans"/>
</dbReference>
<dbReference type="GO" id="GO:0050518">
    <property type="term" value="F:2-C-methyl-D-erythritol 4-phosphate cytidylyltransferase activity"/>
    <property type="evidence" value="ECO:0007669"/>
    <property type="project" value="UniProtKB-UniRule"/>
</dbReference>
<keyword evidence="1 4" id="KW-0808">Transferase</keyword>